<dbReference type="HOGENOM" id="CLU_1903786_0_0_7"/>
<dbReference type="eggNOG" id="COG5184">
    <property type="taxonomic scope" value="Bacteria"/>
</dbReference>
<dbReference type="InterPro" id="IPR009091">
    <property type="entry name" value="RCC1/BLIP-II"/>
</dbReference>
<dbReference type="Gene3D" id="2.130.10.30">
    <property type="entry name" value="Regulator of chromosome condensation 1/beta-lactamase-inhibitor protein II"/>
    <property type="match status" value="1"/>
</dbReference>
<dbReference type="Proteomes" id="UP000001880">
    <property type="component" value="Chromosome"/>
</dbReference>
<dbReference type="AlphaFoldDB" id="D0LND9"/>
<sequence>MCKDAAADARVEPTPAQLGDVPLAGEARVRGVALGAKHSCVVLDDGGVRCWGEPRFGVLGPRGDGRVMAADAVAIDVGGRVDEIAAGAFHTCAVLDTGSVRCWGRNADGQLGYGTAENVGELRSVAAVGDVPL</sequence>
<dbReference type="STRING" id="502025.Hoch_2789"/>
<gene>
    <name evidence="1" type="ordered locus">Hoch_2789</name>
</gene>
<dbReference type="GO" id="GO:0005085">
    <property type="term" value="F:guanyl-nucleotide exchange factor activity"/>
    <property type="evidence" value="ECO:0007669"/>
    <property type="project" value="TreeGrafter"/>
</dbReference>
<evidence type="ECO:0000313" key="1">
    <source>
        <dbReference type="EMBL" id="ACY15316.1"/>
    </source>
</evidence>
<reference evidence="1 2" key="1">
    <citation type="journal article" date="2010" name="Stand. Genomic Sci.">
        <title>Complete genome sequence of Haliangium ochraceum type strain (SMP-2).</title>
        <authorList>
            <consortium name="US DOE Joint Genome Institute (JGI-PGF)"/>
            <person name="Ivanova N."/>
            <person name="Daum C."/>
            <person name="Lang E."/>
            <person name="Abt B."/>
            <person name="Kopitz M."/>
            <person name="Saunders E."/>
            <person name="Lapidus A."/>
            <person name="Lucas S."/>
            <person name="Glavina Del Rio T."/>
            <person name="Nolan M."/>
            <person name="Tice H."/>
            <person name="Copeland A."/>
            <person name="Cheng J.F."/>
            <person name="Chen F."/>
            <person name="Bruce D."/>
            <person name="Goodwin L."/>
            <person name="Pitluck S."/>
            <person name="Mavromatis K."/>
            <person name="Pati A."/>
            <person name="Mikhailova N."/>
            <person name="Chen A."/>
            <person name="Palaniappan K."/>
            <person name="Land M."/>
            <person name="Hauser L."/>
            <person name="Chang Y.J."/>
            <person name="Jeffries C.D."/>
            <person name="Detter J.C."/>
            <person name="Brettin T."/>
            <person name="Rohde M."/>
            <person name="Goker M."/>
            <person name="Bristow J."/>
            <person name="Markowitz V."/>
            <person name="Eisen J.A."/>
            <person name="Hugenholtz P."/>
            <person name="Kyrpides N.C."/>
            <person name="Klenk H.P."/>
        </authorList>
    </citation>
    <scope>NUCLEOTIDE SEQUENCE [LARGE SCALE GENOMIC DNA]</scope>
    <source>
        <strain evidence="2">DSM 14365 / CIP 107738 / JCM 11303 / AJ 13395 / SMP-2</strain>
    </source>
</reference>
<dbReference type="Pfam" id="PF13540">
    <property type="entry name" value="RCC1_2"/>
    <property type="match status" value="2"/>
</dbReference>
<protein>
    <recommendedName>
        <fullName evidence="3">Regulator of chromosome condensation RCC1</fullName>
    </recommendedName>
</protein>
<evidence type="ECO:0008006" key="3">
    <source>
        <dbReference type="Google" id="ProtNLM"/>
    </source>
</evidence>
<dbReference type="InterPro" id="IPR051553">
    <property type="entry name" value="Ran_GTPase-activating"/>
</dbReference>
<name>D0LND9_HALO1</name>
<evidence type="ECO:0000313" key="2">
    <source>
        <dbReference type="Proteomes" id="UP000001880"/>
    </source>
</evidence>
<dbReference type="SUPFAM" id="SSF50985">
    <property type="entry name" value="RCC1/BLIP-II"/>
    <property type="match status" value="1"/>
</dbReference>
<keyword evidence="2" id="KW-1185">Reference proteome</keyword>
<dbReference type="PANTHER" id="PTHR45982">
    <property type="entry name" value="REGULATOR OF CHROMOSOME CONDENSATION"/>
    <property type="match status" value="1"/>
</dbReference>
<dbReference type="EMBL" id="CP001804">
    <property type="protein sequence ID" value="ACY15316.1"/>
    <property type="molecule type" value="Genomic_DNA"/>
</dbReference>
<dbReference type="KEGG" id="hoh:Hoch_2789"/>
<dbReference type="GO" id="GO:0005737">
    <property type="term" value="C:cytoplasm"/>
    <property type="evidence" value="ECO:0007669"/>
    <property type="project" value="TreeGrafter"/>
</dbReference>
<dbReference type="PANTHER" id="PTHR45982:SF1">
    <property type="entry name" value="REGULATOR OF CHROMOSOME CONDENSATION"/>
    <property type="match status" value="1"/>
</dbReference>
<dbReference type="InterPro" id="IPR000408">
    <property type="entry name" value="Reg_chr_condens"/>
</dbReference>
<dbReference type="PROSITE" id="PS50012">
    <property type="entry name" value="RCC1_3"/>
    <property type="match status" value="1"/>
</dbReference>
<accession>D0LND9</accession>
<proteinExistence type="predicted"/>
<organism evidence="1 2">
    <name type="scientific">Haliangium ochraceum (strain DSM 14365 / JCM 11303 / SMP-2)</name>
    <dbReference type="NCBI Taxonomy" id="502025"/>
    <lineage>
        <taxon>Bacteria</taxon>
        <taxon>Pseudomonadati</taxon>
        <taxon>Myxococcota</taxon>
        <taxon>Polyangia</taxon>
        <taxon>Haliangiales</taxon>
        <taxon>Kofleriaceae</taxon>
        <taxon>Haliangium</taxon>
    </lineage>
</organism>